<keyword evidence="3" id="KW-1185">Reference proteome</keyword>
<comment type="caution">
    <text evidence="2">The sequence shown here is derived from an EMBL/GenBank/DDBJ whole genome shotgun (WGS) entry which is preliminary data.</text>
</comment>
<reference evidence="2 3" key="1">
    <citation type="submission" date="2024-07" db="EMBL/GenBank/DDBJ databases">
        <title>Section-level genome sequencing and comparative genomics of Aspergillus sections Usti and Cavernicolus.</title>
        <authorList>
            <consortium name="Lawrence Berkeley National Laboratory"/>
            <person name="Nybo J.L."/>
            <person name="Vesth T.C."/>
            <person name="Theobald S."/>
            <person name="Frisvad J.C."/>
            <person name="Larsen T.O."/>
            <person name="Kjaerboelling I."/>
            <person name="Rothschild-Mancinelli K."/>
            <person name="Lyhne E.K."/>
            <person name="Kogle M.E."/>
            <person name="Barry K."/>
            <person name="Clum A."/>
            <person name="Na H."/>
            <person name="Ledsgaard L."/>
            <person name="Lin J."/>
            <person name="Lipzen A."/>
            <person name="Kuo A."/>
            <person name="Riley R."/>
            <person name="Mondo S."/>
            <person name="Labutti K."/>
            <person name="Haridas S."/>
            <person name="Pangalinan J."/>
            <person name="Salamov A.A."/>
            <person name="Simmons B.A."/>
            <person name="Magnuson J.K."/>
            <person name="Chen J."/>
            <person name="Drula E."/>
            <person name="Henrissat B."/>
            <person name="Wiebenga A."/>
            <person name="Lubbers R.J."/>
            <person name="Gomes A.C."/>
            <person name="Macurrencykelacurrency M.R."/>
            <person name="Stajich J."/>
            <person name="Grigoriev I.V."/>
            <person name="Mortensen U.H."/>
            <person name="De Vries R.P."/>
            <person name="Baker S.E."/>
            <person name="Andersen M.R."/>
        </authorList>
    </citation>
    <scope>NUCLEOTIDE SEQUENCE [LARGE SCALE GENOMIC DNA]</scope>
    <source>
        <strain evidence="2 3">CBS 449.75</strain>
    </source>
</reference>
<name>A0ABR4M284_9EURO</name>
<dbReference type="SUPFAM" id="SSF47473">
    <property type="entry name" value="EF-hand"/>
    <property type="match status" value="1"/>
</dbReference>
<dbReference type="RefSeq" id="XP_070889888.1">
    <property type="nucleotide sequence ID" value="XM_071025575.1"/>
</dbReference>
<protein>
    <recommendedName>
        <fullName evidence="1">EF-hand domain-containing protein</fullName>
    </recommendedName>
</protein>
<evidence type="ECO:0000313" key="3">
    <source>
        <dbReference type="Proteomes" id="UP001610432"/>
    </source>
</evidence>
<organism evidence="2 3">
    <name type="scientific">Aspergillus lucknowensis</name>
    <dbReference type="NCBI Taxonomy" id="176173"/>
    <lineage>
        <taxon>Eukaryota</taxon>
        <taxon>Fungi</taxon>
        <taxon>Dikarya</taxon>
        <taxon>Ascomycota</taxon>
        <taxon>Pezizomycotina</taxon>
        <taxon>Eurotiomycetes</taxon>
        <taxon>Eurotiomycetidae</taxon>
        <taxon>Eurotiales</taxon>
        <taxon>Aspergillaceae</taxon>
        <taxon>Aspergillus</taxon>
        <taxon>Aspergillus subgen. Nidulantes</taxon>
    </lineage>
</organism>
<feature type="domain" description="EF-hand" evidence="1">
    <location>
        <begin position="26"/>
        <end position="58"/>
    </location>
</feature>
<dbReference type="InterPro" id="IPR011992">
    <property type="entry name" value="EF-hand-dom_pair"/>
</dbReference>
<proteinExistence type="predicted"/>
<dbReference type="SMART" id="SM00054">
    <property type="entry name" value="EFh"/>
    <property type="match status" value="1"/>
</dbReference>
<dbReference type="Pfam" id="PF00036">
    <property type="entry name" value="EF-hand_1"/>
    <property type="match status" value="1"/>
</dbReference>
<sequence>MAEFLSEEYISEVREVFALFDNDGTVNSRILDEMLKSADVDGDGRIDYEKFVKMMMQG</sequence>
<evidence type="ECO:0000259" key="1">
    <source>
        <dbReference type="PROSITE" id="PS50222"/>
    </source>
</evidence>
<dbReference type="GeneID" id="98140647"/>
<dbReference type="PROSITE" id="PS50222">
    <property type="entry name" value="EF_HAND_2"/>
    <property type="match status" value="1"/>
</dbReference>
<gene>
    <name evidence="2" type="ORF">BJX67DRAFT_210382</name>
</gene>
<dbReference type="InterPro" id="IPR002048">
    <property type="entry name" value="EF_hand_dom"/>
</dbReference>
<evidence type="ECO:0000313" key="2">
    <source>
        <dbReference type="EMBL" id="KAL2870909.1"/>
    </source>
</evidence>
<accession>A0ABR4M284</accession>
<dbReference type="Gene3D" id="1.10.238.10">
    <property type="entry name" value="EF-hand"/>
    <property type="match status" value="1"/>
</dbReference>
<dbReference type="EMBL" id="JBFXLQ010000004">
    <property type="protein sequence ID" value="KAL2870909.1"/>
    <property type="molecule type" value="Genomic_DNA"/>
</dbReference>
<dbReference type="Proteomes" id="UP001610432">
    <property type="component" value="Unassembled WGS sequence"/>
</dbReference>